<feature type="transmembrane region" description="Helical" evidence="5">
    <location>
        <begin position="363"/>
        <end position="386"/>
    </location>
</feature>
<proteinExistence type="predicted"/>
<evidence type="ECO:0000256" key="3">
    <source>
        <dbReference type="ARBA" id="ARBA00022989"/>
    </source>
</evidence>
<feature type="transmembrane region" description="Helical" evidence="5">
    <location>
        <begin position="63"/>
        <end position="83"/>
    </location>
</feature>
<dbReference type="PANTHER" id="PTHR37422:SF21">
    <property type="entry name" value="EXOQ-LIKE PROTEIN"/>
    <property type="match status" value="1"/>
</dbReference>
<evidence type="ECO:0000256" key="2">
    <source>
        <dbReference type="ARBA" id="ARBA00022692"/>
    </source>
</evidence>
<dbReference type="Pfam" id="PF11846">
    <property type="entry name" value="Wzy_C_2"/>
    <property type="match status" value="1"/>
</dbReference>
<keyword evidence="4 5" id="KW-0472">Membrane</keyword>
<evidence type="ECO:0000313" key="9">
    <source>
        <dbReference type="EMBL" id="ASU21347.1"/>
    </source>
</evidence>
<feature type="transmembrane region" description="Helical" evidence="5">
    <location>
        <begin position="223"/>
        <end position="241"/>
    </location>
</feature>
<dbReference type="InterPro" id="IPR021797">
    <property type="entry name" value="Wzy_C_2"/>
</dbReference>
<accession>A0A223MVI7</accession>
<feature type="transmembrane region" description="Helical" evidence="5">
    <location>
        <begin position="95"/>
        <end position="113"/>
    </location>
</feature>
<dbReference type="GO" id="GO:0016020">
    <property type="term" value="C:membrane"/>
    <property type="evidence" value="ECO:0007669"/>
    <property type="project" value="UniProtKB-SubCell"/>
</dbReference>
<dbReference type="Proteomes" id="UP000215148">
    <property type="component" value="Chromosome 1"/>
</dbReference>
<keyword evidence="10" id="KW-1185">Reference proteome</keyword>
<feature type="transmembrane region" description="Helical" evidence="5">
    <location>
        <begin position="119"/>
        <end position="136"/>
    </location>
</feature>
<evidence type="ECO:0000259" key="6">
    <source>
        <dbReference type="Pfam" id="PF04932"/>
    </source>
</evidence>
<evidence type="ECO:0000259" key="7">
    <source>
        <dbReference type="Pfam" id="PF11846"/>
    </source>
</evidence>
<dbReference type="PANTHER" id="PTHR37422">
    <property type="entry name" value="TEICHURONIC ACID BIOSYNTHESIS PROTEIN TUAE"/>
    <property type="match status" value="1"/>
</dbReference>
<keyword evidence="9" id="KW-0436">Ligase</keyword>
<name>A0A223MVI7_9VIBR</name>
<dbReference type="Pfam" id="PF15864">
    <property type="entry name" value="PglL_A"/>
    <property type="match status" value="1"/>
</dbReference>
<feature type="transmembrane region" description="Helical" evidence="5">
    <location>
        <begin position="456"/>
        <end position="479"/>
    </location>
</feature>
<organism evidence="9 10">
    <name type="scientific">Vibrio qinghaiensis</name>
    <dbReference type="NCBI Taxonomy" id="2025808"/>
    <lineage>
        <taxon>Bacteria</taxon>
        <taxon>Pseudomonadati</taxon>
        <taxon>Pseudomonadota</taxon>
        <taxon>Gammaproteobacteria</taxon>
        <taxon>Vibrionales</taxon>
        <taxon>Vibrionaceae</taxon>
        <taxon>Vibrio</taxon>
    </lineage>
</organism>
<feature type="domain" description="O-antigen ligase-related" evidence="6">
    <location>
        <begin position="233"/>
        <end position="373"/>
    </location>
</feature>
<evidence type="ECO:0000256" key="5">
    <source>
        <dbReference type="SAM" id="Phobius"/>
    </source>
</evidence>
<feature type="domain" description="Protein glycosylation ligase" evidence="8">
    <location>
        <begin position="185"/>
        <end position="210"/>
    </location>
</feature>
<feature type="domain" description="Virulence factor membrane-bound polymerase C-terminal" evidence="7">
    <location>
        <begin position="399"/>
        <end position="584"/>
    </location>
</feature>
<comment type="subcellular location">
    <subcellularLocation>
        <location evidence="1">Membrane</location>
        <topology evidence="1">Multi-pass membrane protein</topology>
    </subcellularLocation>
</comment>
<evidence type="ECO:0000313" key="10">
    <source>
        <dbReference type="Proteomes" id="UP000215148"/>
    </source>
</evidence>
<reference evidence="9 10" key="1">
    <citation type="submission" date="2017-08" db="EMBL/GenBank/DDBJ databases">
        <title>The Vibrio qinghaiensis sp.-Q67 is a luminous bacteria isolated firstly from Qinghai lake, Qinghai province, China, which has been proved to be very sensitive to detect environmental and food pollutants. Therefore, complete genome analysis of V. qinghaiensis sp.-Q67 highlights the potential application of this strain on detection of hazards in the contaminated environments.</title>
        <authorList>
            <person name="Gong L."/>
        </authorList>
    </citation>
    <scope>NUCLEOTIDE SEQUENCE [LARGE SCALE GENOMIC DNA]</scope>
    <source>
        <strain evidence="9 10">Q67</strain>
    </source>
</reference>
<dbReference type="InterPro" id="IPR051533">
    <property type="entry name" value="WaaL-like"/>
</dbReference>
<feature type="transmembrane region" description="Helical" evidence="5">
    <location>
        <begin position="395"/>
        <end position="411"/>
    </location>
</feature>
<evidence type="ECO:0000256" key="4">
    <source>
        <dbReference type="ARBA" id="ARBA00023136"/>
    </source>
</evidence>
<feature type="transmembrane region" description="Helical" evidence="5">
    <location>
        <begin position="188"/>
        <end position="211"/>
    </location>
</feature>
<dbReference type="GO" id="GO:0016874">
    <property type="term" value="F:ligase activity"/>
    <property type="evidence" value="ECO:0007669"/>
    <property type="project" value="UniProtKB-KW"/>
</dbReference>
<protein>
    <submittedName>
        <fullName evidence="9">Ligase</fullName>
    </submittedName>
</protein>
<dbReference type="KEGG" id="vqi:CCZ37_01455"/>
<keyword evidence="3 5" id="KW-1133">Transmembrane helix</keyword>
<sequence length="597" mass="67821">MLVSFNWNARPMATLHLSGTQLEAQTPAIPLNKPFLLSIGILYLLAMHFFMPNPGGSGLALSFNPTTWLALSFTLSLGLYQLASNRRLRYSKLTIGLFISCTIMTVPLLYTNAQIDASLSRMLGLWTGLLFFVLLQQFRFSNKHKQRLLWFIVLAALIEALFGLYQYFLLSPENIFGYDSLINRPYGIFQQPNVMASFLATGLVISGYLLARQPKKYNQHLSEVSLLYVTPLLSAPLLVILASRTGWIGAILGTLFVLPYLSKFSTPKRFWGWSAATLLGIALGFVAVYSQGTGDFLENKADLESPRRYTFPQTIDMVIEKPFTGYGYGRFESEYLLYTARQHQLNPSYQPGLASMDHPHNELLFWAVEGGLLPVLGIALAMLFVLMRMYSAKKGTRLAMFALFIPIVLHSQLEYPFYHSAIHWVTFIILLFWVDQRVAKYRSIPFSMISKSLFRVLSLVLPILTSFYMLSALHSNYVLTQFEKSQPKNPDILKKVTNPVVWQDRFDWDVYSTYLNIGLYNQDPKLITPYIDWSLAIIKHKPRPAFYNNLILAYQGIGDESRAEQIRSEAAFLFPNMDFSEVQYSPPASSADRSSAN</sequence>
<dbReference type="EMBL" id="CP022741">
    <property type="protein sequence ID" value="ASU21347.1"/>
    <property type="molecule type" value="Genomic_DNA"/>
</dbReference>
<evidence type="ECO:0000256" key="1">
    <source>
        <dbReference type="ARBA" id="ARBA00004141"/>
    </source>
</evidence>
<feature type="transmembrane region" description="Helical" evidence="5">
    <location>
        <begin position="247"/>
        <end position="263"/>
    </location>
</feature>
<feature type="transmembrane region" description="Helical" evidence="5">
    <location>
        <begin position="35"/>
        <end position="51"/>
    </location>
</feature>
<dbReference type="AlphaFoldDB" id="A0A223MVI7"/>
<feature type="transmembrane region" description="Helical" evidence="5">
    <location>
        <begin position="148"/>
        <end position="168"/>
    </location>
</feature>
<keyword evidence="2 5" id="KW-0812">Transmembrane</keyword>
<feature type="transmembrane region" description="Helical" evidence="5">
    <location>
        <begin position="417"/>
        <end position="435"/>
    </location>
</feature>
<evidence type="ECO:0000259" key="8">
    <source>
        <dbReference type="Pfam" id="PF15864"/>
    </source>
</evidence>
<feature type="transmembrane region" description="Helical" evidence="5">
    <location>
        <begin position="270"/>
        <end position="289"/>
    </location>
</feature>
<dbReference type="InterPro" id="IPR007016">
    <property type="entry name" value="O-antigen_ligase-rel_domated"/>
</dbReference>
<gene>
    <name evidence="9" type="ORF">CCZ37_01455</name>
</gene>
<dbReference type="Pfam" id="PF04932">
    <property type="entry name" value="Wzy_C"/>
    <property type="match status" value="1"/>
</dbReference>
<dbReference type="InterPro" id="IPR031726">
    <property type="entry name" value="PglL_A"/>
</dbReference>